<evidence type="ECO:0000256" key="1">
    <source>
        <dbReference type="SAM" id="MobiDB-lite"/>
    </source>
</evidence>
<name>A0A9J5ZXW6_SOLCO</name>
<protein>
    <submittedName>
        <fullName evidence="2">Uncharacterized protein</fullName>
    </submittedName>
</protein>
<keyword evidence="3" id="KW-1185">Reference proteome</keyword>
<gene>
    <name evidence="2" type="ORF">H5410_016519</name>
</gene>
<feature type="compositionally biased region" description="Basic and acidic residues" evidence="1">
    <location>
        <begin position="35"/>
        <end position="50"/>
    </location>
</feature>
<organism evidence="2 3">
    <name type="scientific">Solanum commersonii</name>
    <name type="common">Commerson's wild potato</name>
    <name type="synonym">Commerson's nightshade</name>
    <dbReference type="NCBI Taxonomy" id="4109"/>
    <lineage>
        <taxon>Eukaryota</taxon>
        <taxon>Viridiplantae</taxon>
        <taxon>Streptophyta</taxon>
        <taxon>Embryophyta</taxon>
        <taxon>Tracheophyta</taxon>
        <taxon>Spermatophyta</taxon>
        <taxon>Magnoliopsida</taxon>
        <taxon>eudicotyledons</taxon>
        <taxon>Gunneridae</taxon>
        <taxon>Pentapetalae</taxon>
        <taxon>asterids</taxon>
        <taxon>lamiids</taxon>
        <taxon>Solanales</taxon>
        <taxon>Solanaceae</taxon>
        <taxon>Solanoideae</taxon>
        <taxon>Solaneae</taxon>
        <taxon>Solanum</taxon>
    </lineage>
</organism>
<comment type="caution">
    <text evidence="2">The sequence shown here is derived from an EMBL/GenBank/DDBJ whole genome shotgun (WGS) entry which is preliminary data.</text>
</comment>
<dbReference type="AlphaFoldDB" id="A0A9J5ZXW6"/>
<proteinExistence type="predicted"/>
<evidence type="ECO:0000313" key="2">
    <source>
        <dbReference type="EMBL" id="KAG5616695.1"/>
    </source>
</evidence>
<dbReference type="EMBL" id="JACXVP010000003">
    <property type="protein sequence ID" value="KAG5616695.1"/>
    <property type="molecule type" value="Genomic_DNA"/>
</dbReference>
<reference evidence="2 3" key="1">
    <citation type="submission" date="2020-09" db="EMBL/GenBank/DDBJ databases">
        <title>De no assembly of potato wild relative species, Solanum commersonii.</title>
        <authorList>
            <person name="Cho K."/>
        </authorList>
    </citation>
    <scope>NUCLEOTIDE SEQUENCE [LARGE SCALE GENOMIC DNA]</scope>
    <source>
        <strain evidence="2">LZ3.2</strain>
        <tissue evidence="2">Leaf</tissue>
    </source>
</reference>
<evidence type="ECO:0000313" key="3">
    <source>
        <dbReference type="Proteomes" id="UP000824120"/>
    </source>
</evidence>
<feature type="region of interest" description="Disordered" evidence="1">
    <location>
        <begin position="35"/>
        <end position="59"/>
    </location>
</feature>
<sequence length="59" mass="6932">MLHKEPRYHSIWYTARDSLSSLSETQHFSNLRHETTSSELMESSHPEDNLRIGGRSWTT</sequence>
<accession>A0A9J5ZXW6</accession>
<dbReference type="Proteomes" id="UP000824120">
    <property type="component" value="Chromosome 3"/>
</dbReference>